<name>A0A317U4G2_9GAMM</name>
<gene>
    <name evidence="1" type="ORF">DGG96_07285</name>
</gene>
<protein>
    <submittedName>
        <fullName evidence="1">Uncharacterized protein</fullName>
    </submittedName>
</protein>
<evidence type="ECO:0000313" key="1">
    <source>
        <dbReference type="EMBL" id="PWY56289.1"/>
    </source>
</evidence>
<dbReference type="EMBL" id="QHJG01000009">
    <property type="protein sequence ID" value="PWY56289.1"/>
    <property type="molecule type" value="Genomic_DNA"/>
</dbReference>
<sequence length="67" mass="7957">MSVRFKITIFLYEQSISHFPKDGMLFHSTSIVEKKNKEQPIRLHSQGVRSEREILIFYNKENQTMLG</sequence>
<reference evidence="1 2" key="1">
    <citation type="submission" date="2018-05" db="EMBL/GenBank/DDBJ databases">
        <title>Legionella qingyii sp.nov., whole genome shotgun sequence.</title>
        <authorList>
            <person name="Wu H."/>
            <person name="Zhu Q."/>
            <person name="Hu C."/>
        </authorList>
    </citation>
    <scope>NUCLEOTIDE SEQUENCE [LARGE SCALE GENOMIC DNA]</scope>
    <source>
        <strain evidence="1 2">HEB18</strain>
    </source>
</reference>
<accession>A0A317U4G2</accession>
<proteinExistence type="predicted"/>
<dbReference type="Proteomes" id="UP000247152">
    <property type="component" value="Unassembled WGS sequence"/>
</dbReference>
<dbReference type="AlphaFoldDB" id="A0A317U4G2"/>
<comment type="caution">
    <text evidence="1">The sequence shown here is derived from an EMBL/GenBank/DDBJ whole genome shotgun (WGS) entry which is preliminary data.</text>
</comment>
<evidence type="ECO:0000313" key="2">
    <source>
        <dbReference type="Proteomes" id="UP000247152"/>
    </source>
</evidence>
<organism evidence="1 2">
    <name type="scientific">Legionella qingyii</name>
    <dbReference type="NCBI Taxonomy" id="2184757"/>
    <lineage>
        <taxon>Bacteria</taxon>
        <taxon>Pseudomonadati</taxon>
        <taxon>Pseudomonadota</taxon>
        <taxon>Gammaproteobacteria</taxon>
        <taxon>Legionellales</taxon>
        <taxon>Legionellaceae</taxon>
        <taxon>Legionella</taxon>
    </lineage>
</organism>